<sequence>MALTIVLGLTILSVASYGNTYEFSGQLKPTIKPFSALTNQHYQGDQFKSAFGSNSVPPKPFGAPFEHFKQSYQPYQPYRANYQPFGPYPGYPGPVVYPGHGGYQGPEAYRFDEPNHKPFGFQPFPAPVQPEFNQYKFGPAKKFNKNFPGLADFNQAGKYFQEHQFGAYHGPEFSSAIIPAEHSIKQSRPKDTLLGKPVEFGLPKQTGFGFPSLPSFGYPVPNFPPVKSFASTVPSVKSVPTTLIPVNAVKVDQKFGGAEVTTAVIPSSSAQDDSATVQQQSSEVTGEPSAVTPAADAQPTSPAQEEVTSGVSSDPQVPAAEVAVNSEVPAAEVTNNNEAPAAEVAINNEVPAAEVTNNNDAPAVEIPIDNGALPAEAPIANEAPAVAVLIDGVVPSAEDAAIAQAQEQSATQSSSASEPSNVGSEQTASVPQDSAVQETSSAVPAQASNEPSETSTTSGQAKSESVAAENKPATGSAAVNLPGLPFELQSTQFGPVPITDTSSLGQFGSSGFPYFGQSAGAQQPSYYPYFDAPGFSEEELKAFAANFGANTPAAQSGQVVGSGADPAAQFAQSASFSNPSAEIATVLESANSAKSQDKAASDEKQNITPASSPLPSSLPSSLPNGLKTSQPKFNSVQIIQNDPFNGQLPLLYDPSNSASPLDTYKFYNHPSVSKWSSQASLASYSPESAFSNFGSQFNQGYLVEGSPTLTPLSKTVVQSDQTPLSISSLDHPLHSQVFKYSQSFVPYPGLVAGNNNAAAFQPFGLSSSTAAPAEASATTPAAAADVSVQSTSAPEVAVESSSSNAPAEETA</sequence>
<dbReference type="EMBL" id="CARXXK010000001">
    <property type="protein sequence ID" value="CAI6350856.1"/>
    <property type="molecule type" value="Genomic_DNA"/>
</dbReference>
<evidence type="ECO:0000313" key="3">
    <source>
        <dbReference type="EMBL" id="CAI6350856.1"/>
    </source>
</evidence>
<feature type="compositionally biased region" description="Basic and acidic residues" evidence="1">
    <location>
        <begin position="595"/>
        <end position="605"/>
    </location>
</feature>
<reference evidence="3 4" key="1">
    <citation type="submission" date="2023-01" db="EMBL/GenBank/DDBJ databases">
        <authorList>
            <person name="Whitehead M."/>
        </authorList>
    </citation>
    <scope>NUCLEOTIDE SEQUENCE [LARGE SCALE GENOMIC DNA]</scope>
</reference>
<gene>
    <name evidence="3" type="ORF">MEUPH1_LOCUS7271</name>
</gene>
<name>A0AAV0W4Y5_9HEMI</name>
<feature type="compositionally biased region" description="Low complexity" evidence="1">
    <location>
        <begin position="401"/>
        <end position="420"/>
    </location>
</feature>
<feature type="compositionally biased region" description="Polar residues" evidence="1">
    <location>
        <begin position="266"/>
        <end position="284"/>
    </location>
</feature>
<dbReference type="Proteomes" id="UP001160148">
    <property type="component" value="Unassembled WGS sequence"/>
</dbReference>
<feature type="chain" id="PRO_5043931269" evidence="2">
    <location>
        <begin position="21"/>
        <end position="811"/>
    </location>
</feature>
<feature type="region of interest" description="Disordered" evidence="1">
    <location>
        <begin position="401"/>
        <end position="478"/>
    </location>
</feature>
<keyword evidence="2" id="KW-0732">Signal</keyword>
<proteinExistence type="predicted"/>
<feature type="compositionally biased region" description="Polar residues" evidence="1">
    <location>
        <begin position="421"/>
        <end position="463"/>
    </location>
</feature>
<feature type="compositionally biased region" description="Low complexity" evidence="1">
    <location>
        <begin position="611"/>
        <end position="623"/>
    </location>
</feature>
<feature type="region of interest" description="Disordered" evidence="1">
    <location>
        <begin position="771"/>
        <end position="811"/>
    </location>
</feature>
<feature type="signal peptide" evidence="2">
    <location>
        <begin position="1"/>
        <end position="20"/>
    </location>
</feature>
<feature type="compositionally biased region" description="Polar residues" evidence="1">
    <location>
        <begin position="298"/>
        <end position="315"/>
    </location>
</feature>
<evidence type="ECO:0000256" key="2">
    <source>
        <dbReference type="SAM" id="SignalP"/>
    </source>
</evidence>
<keyword evidence="4" id="KW-1185">Reference proteome</keyword>
<accession>A0AAV0W4Y5</accession>
<organism evidence="3 4">
    <name type="scientific">Macrosiphum euphorbiae</name>
    <name type="common">potato aphid</name>
    <dbReference type="NCBI Taxonomy" id="13131"/>
    <lineage>
        <taxon>Eukaryota</taxon>
        <taxon>Metazoa</taxon>
        <taxon>Ecdysozoa</taxon>
        <taxon>Arthropoda</taxon>
        <taxon>Hexapoda</taxon>
        <taxon>Insecta</taxon>
        <taxon>Pterygota</taxon>
        <taxon>Neoptera</taxon>
        <taxon>Paraneoptera</taxon>
        <taxon>Hemiptera</taxon>
        <taxon>Sternorrhyncha</taxon>
        <taxon>Aphidomorpha</taxon>
        <taxon>Aphidoidea</taxon>
        <taxon>Aphididae</taxon>
        <taxon>Macrosiphini</taxon>
        <taxon>Macrosiphum</taxon>
    </lineage>
</organism>
<protein>
    <submittedName>
        <fullName evidence="3">Uncharacterized protein</fullName>
    </submittedName>
</protein>
<evidence type="ECO:0000256" key="1">
    <source>
        <dbReference type="SAM" id="MobiDB-lite"/>
    </source>
</evidence>
<comment type="caution">
    <text evidence="3">The sequence shown here is derived from an EMBL/GenBank/DDBJ whole genome shotgun (WGS) entry which is preliminary data.</text>
</comment>
<feature type="region of interest" description="Disordered" evidence="1">
    <location>
        <begin position="266"/>
        <end position="316"/>
    </location>
</feature>
<feature type="region of interest" description="Disordered" evidence="1">
    <location>
        <begin position="594"/>
        <end position="626"/>
    </location>
</feature>
<dbReference type="AlphaFoldDB" id="A0AAV0W4Y5"/>
<evidence type="ECO:0000313" key="4">
    <source>
        <dbReference type="Proteomes" id="UP001160148"/>
    </source>
</evidence>